<dbReference type="Proteomes" id="UP000692954">
    <property type="component" value="Unassembled WGS sequence"/>
</dbReference>
<sequence length="125" mass="14078">MLGAEIVTLDWLTNSLKQGKVIQNFQDYIPKSDEFVNSFGLSIQQILQSRDTYFETNENIVKIFNGNYFVKVDVTPSKAEIEYLIKLGGGEILQRPGKNVITISDTKIGNSMPSDYILDGCMFQS</sequence>
<evidence type="ECO:0008006" key="3">
    <source>
        <dbReference type="Google" id="ProtNLM"/>
    </source>
</evidence>
<comment type="caution">
    <text evidence="1">The sequence shown here is derived from an EMBL/GenBank/DDBJ whole genome shotgun (WGS) entry which is preliminary data.</text>
</comment>
<organism evidence="1 2">
    <name type="scientific">Paramecium sonneborni</name>
    <dbReference type="NCBI Taxonomy" id="65129"/>
    <lineage>
        <taxon>Eukaryota</taxon>
        <taxon>Sar</taxon>
        <taxon>Alveolata</taxon>
        <taxon>Ciliophora</taxon>
        <taxon>Intramacronucleata</taxon>
        <taxon>Oligohymenophorea</taxon>
        <taxon>Peniculida</taxon>
        <taxon>Parameciidae</taxon>
        <taxon>Paramecium</taxon>
    </lineage>
</organism>
<evidence type="ECO:0000313" key="1">
    <source>
        <dbReference type="EMBL" id="CAD8067509.1"/>
    </source>
</evidence>
<proteinExistence type="predicted"/>
<gene>
    <name evidence="1" type="ORF">PSON_ATCC_30995.1.T0230075</name>
</gene>
<accession>A0A8S1LL15</accession>
<keyword evidence="2" id="KW-1185">Reference proteome</keyword>
<dbReference type="EMBL" id="CAJJDN010000023">
    <property type="protein sequence ID" value="CAD8067509.1"/>
    <property type="molecule type" value="Genomic_DNA"/>
</dbReference>
<dbReference type="AlphaFoldDB" id="A0A8S1LL15"/>
<evidence type="ECO:0000313" key="2">
    <source>
        <dbReference type="Proteomes" id="UP000692954"/>
    </source>
</evidence>
<reference evidence="1" key="1">
    <citation type="submission" date="2021-01" db="EMBL/GenBank/DDBJ databases">
        <authorList>
            <consortium name="Genoscope - CEA"/>
            <person name="William W."/>
        </authorList>
    </citation>
    <scope>NUCLEOTIDE SEQUENCE</scope>
</reference>
<dbReference type="OrthoDB" id="342264at2759"/>
<name>A0A8S1LL15_9CILI</name>
<protein>
    <recommendedName>
        <fullName evidence="3">BRCT domain-containing protein</fullName>
    </recommendedName>
</protein>